<reference evidence="3 4" key="1">
    <citation type="submission" date="2014-11" db="EMBL/GenBank/DDBJ databases">
        <title>Genetic blueprint of the zoonotic pathogen Toxocara canis.</title>
        <authorList>
            <person name="Zhu X.-Q."/>
            <person name="Korhonen P.K."/>
            <person name="Cai H."/>
            <person name="Young N.D."/>
            <person name="Nejsum P."/>
            <person name="von Samson-Himmelstjerna G."/>
            <person name="Boag P.R."/>
            <person name="Tan P."/>
            <person name="Li Q."/>
            <person name="Min J."/>
            <person name="Yang Y."/>
            <person name="Wang X."/>
            <person name="Fang X."/>
            <person name="Hall R.S."/>
            <person name="Hofmann A."/>
            <person name="Sternberg P.W."/>
            <person name="Jex A.R."/>
            <person name="Gasser R.B."/>
        </authorList>
    </citation>
    <scope>NUCLEOTIDE SEQUENCE [LARGE SCALE GENOMIC DNA]</scope>
    <source>
        <strain evidence="3">PN_DK_2014</strain>
    </source>
</reference>
<feature type="chain" id="PRO_5002076990" evidence="2">
    <location>
        <begin position="23"/>
        <end position="252"/>
    </location>
</feature>
<feature type="compositionally biased region" description="Basic and acidic residues" evidence="1">
    <location>
        <begin position="243"/>
        <end position="252"/>
    </location>
</feature>
<feature type="region of interest" description="Disordered" evidence="1">
    <location>
        <begin position="115"/>
        <end position="252"/>
    </location>
</feature>
<proteinExistence type="predicted"/>
<organism evidence="3 4">
    <name type="scientific">Toxocara canis</name>
    <name type="common">Canine roundworm</name>
    <dbReference type="NCBI Taxonomy" id="6265"/>
    <lineage>
        <taxon>Eukaryota</taxon>
        <taxon>Metazoa</taxon>
        <taxon>Ecdysozoa</taxon>
        <taxon>Nematoda</taxon>
        <taxon>Chromadorea</taxon>
        <taxon>Rhabditida</taxon>
        <taxon>Spirurina</taxon>
        <taxon>Ascaridomorpha</taxon>
        <taxon>Ascaridoidea</taxon>
        <taxon>Toxocaridae</taxon>
        <taxon>Toxocara</taxon>
    </lineage>
</organism>
<sequence length="252" mass="28359">MGYKLYYWLVFVLTFLMTITNAADIYRFIEQNSFICQLSEETGSAFLTQSEAAQKGCTELCGRVESTGEACAKNELRKNVHCAKVPILCMRDFSVQYSGAHILKRIAEARARASAAKNAEKEGIIKEKKKTEKRKSDKIKQDIKKESSHPQKNTSNTKNKSPKKRSSASHVKRQSTIGRAVVRQSRHHSEKRRLKDGVIDEVSEEHQIAADSARHNDRAKAGVARSPSTRSKPLITARRLHVRSSDSADKFV</sequence>
<gene>
    <name evidence="3" type="ORF">Tcan_13367</name>
</gene>
<accession>A0A0B2V8Z8</accession>
<feature type="compositionally biased region" description="Basic and acidic residues" evidence="1">
    <location>
        <begin position="118"/>
        <end position="149"/>
    </location>
</feature>
<comment type="caution">
    <text evidence="3">The sequence shown here is derived from an EMBL/GenBank/DDBJ whole genome shotgun (WGS) entry which is preliminary data.</text>
</comment>
<evidence type="ECO:0000256" key="2">
    <source>
        <dbReference type="SAM" id="SignalP"/>
    </source>
</evidence>
<dbReference type="Proteomes" id="UP000031036">
    <property type="component" value="Unassembled WGS sequence"/>
</dbReference>
<evidence type="ECO:0000313" key="4">
    <source>
        <dbReference type="Proteomes" id="UP000031036"/>
    </source>
</evidence>
<feature type="compositionally biased region" description="Basic residues" evidence="1">
    <location>
        <begin position="160"/>
        <end position="173"/>
    </location>
</feature>
<name>A0A0B2V8Z8_TOXCA</name>
<feature type="signal peptide" evidence="2">
    <location>
        <begin position="1"/>
        <end position="22"/>
    </location>
</feature>
<keyword evidence="2" id="KW-0732">Signal</keyword>
<dbReference type="AlphaFoldDB" id="A0A0B2V8Z8"/>
<dbReference type="EMBL" id="JPKZ01002282">
    <property type="protein sequence ID" value="KHN77450.1"/>
    <property type="molecule type" value="Genomic_DNA"/>
</dbReference>
<protein>
    <submittedName>
        <fullName evidence="3">Uncharacterized protein</fullName>
    </submittedName>
</protein>
<keyword evidence="4" id="KW-1185">Reference proteome</keyword>
<feature type="compositionally biased region" description="Basic and acidic residues" evidence="1">
    <location>
        <begin position="193"/>
        <end position="220"/>
    </location>
</feature>
<evidence type="ECO:0000256" key="1">
    <source>
        <dbReference type="SAM" id="MobiDB-lite"/>
    </source>
</evidence>
<dbReference type="OrthoDB" id="5867623at2759"/>
<evidence type="ECO:0000313" key="3">
    <source>
        <dbReference type="EMBL" id="KHN77450.1"/>
    </source>
</evidence>